<comment type="caution">
    <text evidence="1">The sequence shown here is derived from an EMBL/GenBank/DDBJ whole genome shotgun (WGS) entry which is preliminary data.</text>
</comment>
<organism evidence="1">
    <name type="scientific">marine sediment metagenome</name>
    <dbReference type="NCBI Taxonomy" id="412755"/>
    <lineage>
        <taxon>unclassified sequences</taxon>
        <taxon>metagenomes</taxon>
        <taxon>ecological metagenomes</taxon>
    </lineage>
</organism>
<proteinExistence type="predicted"/>
<sequence length="96" mass="11832">MDDYQYLKIGFRLYPLLYELIVRPHNHLKEDLNFNTQDWDNFLNFISKNKIIPFTYHLINCKDCQKQIPGSVLENLKKQFIFYSFSKEFYKKDKKR</sequence>
<name>X1VPR8_9ZZZZ</name>
<evidence type="ECO:0000313" key="1">
    <source>
        <dbReference type="EMBL" id="GAJ22102.1"/>
    </source>
</evidence>
<feature type="non-terminal residue" evidence="1">
    <location>
        <position position="96"/>
    </location>
</feature>
<reference evidence="1" key="1">
    <citation type="journal article" date="2014" name="Front. Microbiol.">
        <title>High frequency of phylogenetically diverse reductive dehalogenase-homologous genes in deep subseafloor sedimentary metagenomes.</title>
        <authorList>
            <person name="Kawai M."/>
            <person name="Futagami T."/>
            <person name="Toyoda A."/>
            <person name="Takaki Y."/>
            <person name="Nishi S."/>
            <person name="Hori S."/>
            <person name="Arai W."/>
            <person name="Tsubouchi T."/>
            <person name="Morono Y."/>
            <person name="Uchiyama I."/>
            <person name="Ito T."/>
            <person name="Fujiyama A."/>
            <person name="Inagaki F."/>
            <person name="Takami H."/>
        </authorList>
    </citation>
    <scope>NUCLEOTIDE SEQUENCE</scope>
    <source>
        <strain evidence="1">Expedition CK06-06</strain>
    </source>
</reference>
<dbReference type="EMBL" id="BARW01037011">
    <property type="protein sequence ID" value="GAJ22102.1"/>
    <property type="molecule type" value="Genomic_DNA"/>
</dbReference>
<dbReference type="AlphaFoldDB" id="X1VPR8"/>
<protein>
    <submittedName>
        <fullName evidence="1">Uncharacterized protein</fullName>
    </submittedName>
</protein>
<gene>
    <name evidence="1" type="ORF">S12H4_57276</name>
</gene>
<accession>X1VPR8</accession>